<keyword evidence="5 7" id="KW-1133">Transmembrane helix</keyword>
<evidence type="ECO:0000256" key="1">
    <source>
        <dbReference type="ARBA" id="ARBA00004651"/>
    </source>
</evidence>
<evidence type="ECO:0000313" key="12">
    <source>
        <dbReference type="Proteomes" id="UP000282185"/>
    </source>
</evidence>
<dbReference type="PANTHER" id="PTHR42718">
    <property type="entry name" value="MAJOR FACILITATOR SUPERFAMILY MULTIDRUG TRANSPORTER MFSC"/>
    <property type="match status" value="1"/>
</dbReference>
<dbReference type="InterPro" id="IPR020846">
    <property type="entry name" value="MFS_dom"/>
</dbReference>
<feature type="transmembrane region" description="Helical" evidence="7">
    <location>
        <begin position="55"/>
        <end position="74"/>
    </location>
</feature>
<dbReference type="Proteomes" id="UP000282185">
    <property type="component" value="Unassembled WGS sequence"/>
</dbReference>
<dbReference type="EMBL" id="QSWH01000004">
    <property type="protein sequence ID" value="RRR22604.1"/>
    <property type="molecule type" value="Genomic_DNA"/>
</dbReference>
<keyword evidence="11" id="KW-1185">Reference proteome</keyword>
<evidence type="ECO:0000256" key="5">
    <source>
        <dbReference type="ARBA" id="ARBA00022989"/>
    </source>
</evidence>
<dbReference type="AlphaFoldDB" id="A0A345YSI7"/>
<dbReference type="GO" id="GO:0005886">
    <property type="term" value="C:plasma membrane"/>
    <property type="evidence" value="ECO:0007669"/>
    <property type="project" value="UniProtKB-SubCell"/>
</dbReference>
<dbReference type="InterPro" id="IPR036259">
    <property type="entry name" value="MFS_trans_sf"/>
</dbReference>
<evidence type="ECO:0000256" key="6">
    <source>
        <dbReference type="ARBA" id="ARBA00023136"/>
    </source>
</evidence>
<gene>
    <name evidence="9" type="ORF">DWV08_15535</name>
    <name evidence="10" type="ORF">DXU92_10155</name>
</gene>
<evidence type="ECO:0000256" key="7">
    <source>
        <dbReference type="SAM" id="Phobius"/>
    </source>
</evidence>
<accession>A0A345YSI7</accession>
<evidence type="ECO:0000256" key="2">
    <source>
        <dbReference type="ARBA" id="ARBA00022448"/>
    </source>
</evidence>
<name>A0A345YSI7_9MICO</name>
<sequence>MQLMPQTSTTLTTSRGPWAALAVLMLPVLLVSVDNTVLAFALPMISEALAPTGQQLLWIVDVYPLVLAGLLVPMGSLSDRLGRRRLLLVGGTGFTLVSALAAFAPDATTLIAARALMAVFGAMLMPSTLSLIRNLFTDPAHRRIAIAVWAAGFSAGAALGPVVGGLLLEHFDWGAVFLLAVPVMVPLLVLGPLLIPESKDPAPGPMDPWSALLVLATMLSLVYAIKTFAATGADLVVAVCLVVSVAAGSAFVRRQLARPEPMLDITLFTRPVFTGAVLANLLSVFSLVGFLYFVSQHLQLVSGRSPMNAALVLVPGLVVTILAGLLTVRLVRHVAPGTVVATALLVNALAFAMVALTAARGSDLLLMAAFVLLGAGVGAAETLSNDLILSSVPASKAGAASAISETAYETGAVLGTAVLGSLLHLAYRSNVELPAALTGSQRAAASETLGGATRVAEALPAGIAAPLLDSARTAFGSGVALTSGIGAVLMVIAAGIAHRTLRGAA</sequence>
<feature type="transmembrane region" description="Helical" evidence="7">
    <location>
        <begin position="86"/>
        <end position="105"/>
    </location>
</feature>
<feature type="transmembrane region" description="Helical" evidence="7">
    <location>
        <begin position="307"/>
        <end position="326"/>
    </location>
</feature>
<dbReference type="Gene3D" id="1.20.1250.20">
    <property type="entry name" value="MFS general substrate transporter like domains"/>
    <property type="match status" value="1"/>
</dbReference>
<dbReference type="PANTHER" id="PTHR42718:SF47">
    <property type="entry name" value="METHYL VIOLOGEN RESISTANCE PROTEIN SMVA"/>
    <property type="match status" value="1"/>
</dbReference>
<dbReference type="GO" id="GO:0022857">
    <property type="term" value="F:transmembrane transporter activity"/>
    <property type="evidence" value="ECO:0007669"/>
    <property type="project" value="InterPro"/>
</dbReference>
<dbReference type="CDD" id="cd17321">
    <property type="entry name" value="MFS_MMR_MDR_like"/>
    <property type="match status" value="1"/>
</dbReference>
<dbReference type="RefSeq" id="WP_115414636.1">
    <property type="nucleotide sequence ID" value="NZ_CP031356.1"/>
</dbReference>
<keyword evidence="3" id="KW-1003">Cell membrane</keyword>
<organism evidence="10 12">
    <name type="scientific">Brachybacterium saurashtrense</name>
    <dbReference type="NCBI Taxonomy" id="556288"/>
    <lineage>
        <taxon>Bacteria</taxon>
        <taxon>Bacillati</taxon>
        <taxon>Actinomycetota</taxon>
        <taxon>Actinomycetes</taxon>
        <taxon>Micrococcales</taxon>
        <taxon>Dermabacteraceae</taxon>
        <taxon>Brachybacterium</taxon>
    </lineage>
</organism>
<comment type="subcellular location">
    <subcellularLocation>
        <location evidence="1">Cell membrane</location>
        <topology evidence="1">Multi-pass membrane protein</topology>
    </subcellularLocation>
</comment>
<feature type="transmembrane region" description="Helical" evidence="7">
    <location>
        <begin position="235"/>
        <end position="252"/>
    </location>
</feature>
<feature type="transmembrane region" description="Helical" evidence="7">
    <location>
        <begin position="144"/>
        <end position="167"/>
    </location>
</feature>
<protein>
    <submittedName>
        <fullName evidence="10">MFS transporter</fullName>
    </submittedName>
</protein>
<dbReference type="Proteomes" id="UP000254236">
    <property type="component" value="Chromosome"/>
</dbReference>
<evidence type="ECO:0000256" key="4">
    <source>
        <dbReference type="ARBA" id="ARBA00022692"/>
    </source>
</evidence>
<dbReference type="OrthoDB" id="9781469at2"/>
<dbReference type="InterPro" id="IPR011701">
    <property type="entry name" value="MFS"/>
</dbReference>
<feature type="transmembrane region" description="Helical" evidence="7">
    <location>
        <begin position="173"/>
        <end position="196"/>
    </location>
</feature>
<keyword evidence="4 7" id="KW-0812">Transmembrane</keyword>
<feature type="domain" description="Major facilitator superfamily (MFS) profile" evidence="8">
    <location>
        <begin position="20"/>
        <end position="502"/>
    </location>
</feature>
<dbReference type="EMBL" id="CP031356">
    <property type="protein sequence ID" value="AXK46889.1"/>
    <property type="molecule type" value="Genomic_DNA"/>
</dbReference>
<evidence type="ECO:0000256" key="3">
    <source>
        <dbReference type="ARBA" id="ARBA00022475"/>
    </source>
</evidence>
<dbReference type="Pfam" id="PF07690">
    <property type="entry name" value="MFS_1"/>
    <property type="match status" value="1"/>
</dbReference>
<evidence type="ECO:0000313" key="9">
    <source>
        <dbReference type="EMBL" id="AXK46889.1"/>
    </source>
</evidence>
<reference evidence="9 11" key="1">
    <citation type="submission" date="2018-07" db="EMBL/GenBank/DDBJ databases">
        <title>Brachybacterium saurashtrense DSM 23186 genome sequence.</title>
        <authorList>
            <person name="Guo L."/>
        </authorList>
    </citation>
    <scope>NUCLEOTIDE SEQUENCE [LARGE SCALE GENOMIC DNA]</scope>
    <source>
        <strain evidence="9 11">DSM 23186</strain>
    </source>
</reference>
<dbReference type="SUPFAM" id="SSF103473">
    <property type="entry name" value="MFS general substrate transporter"/>
    <property type="match status" value="1"/>
</dbReference>
<reference evidence="10 12" key="2">
    <citation type="submission" date="2018-08" db="EMBL/GenBank/DDBJ databases">
        <title>Brachybacterium saurashtrense DSM 23186.</title>
        <authorList>
            <person name="Li Y."/>
        </authorList>
    </citation>
    <scope>NUCLEOTIDE SEQUENCE [LARGE SCALE GENOMIC DNA]</scope>
    <source>
        <strain evidence="10 12">DSM 23186</strain>
    </source>
</reference>
<evidence type="ECO:0000313" key="11">
    <source>
        <dbReference type="Proteomes" id="UP000254236"/>
    </source>
</evidence>
<proteinExistence type="predicted"/>
<feature type="transmembrane region" description="Helical" evidence="7">
    <location>
        <begin position="338"/>
        <end position="358"/>
    </location>
</feature>
<evidence type="ECO:0000313" key="10">
    <source>
        <dbReference type="EMBL" id="RRR22604.1"/>
    </source>
</evidence>
<feature type="transmembrane region" description="Helical" evidence="7">
    <location>
        <begin position="474"/>
        <end position="497"/>
    </location>
</feature>
<keyword evidence="2" id="KW-0813">Transport</keyword>
<dbReference type="PROSITE" id="PS50850">
    <property type="entry name" value="MFS"/>
    <property type="match status" value="1"/>
</dbReference>
<feature type="transmembrane region" description="Helical" evidence="7">
    <location>
        <begin position="208"/>
        <end position="229"/>
    </location>
</feature>
<feature type="transmembrane region" description="Helical" evidence="7">
    <location>
        <begin position="272"/>
        <end position="295"/>
    </location>
</feature>
<feature type="transmembrane region" description="Helical" evidence="7">
    <location>
        <begin position="111"/>
        <end position="132"/>
    </location>
</feature>
<keyword evidence="6 7" id="KW-0472">Membrane</keyword>
<dbReference type="KEGG" id="bsau:DWV08_15535"/>
<evidence type="ECO:0000259" key="8">
    <source>
        <dbReference type="PROSITE" id="PS50850"/>
    </source>
</evidence>